<dbReference type="EMBL" id="MORL01000008">
    <property type="protein sequence ID" value="OIN58149.1"/>
    <property type="molecule type" value="Genomic_DNA"/>
</dbReference>
<dbReference type="Proteomes" id="UP000181790">
    <property type="component" value="Unassembled WGS sequence"/>
</dbReference>
<dbReference type="RefSeq" id="WP_071504299.1">
    <property type="nucleotide sequence ID" value="NZ_MORL01000008.1"/>
</dbReference>
<dbReference type="OrthoDB" id="966019at2"/>
<comment type="caution">
    <text evidence="2">The sequence shown here is derived from an EMBL/GenBank/DDBJ whole genome shotgun (WGS) entry which is preliminary data.</text>
</comment>
<keyword evidence="1" id="KW-0812">Transmembrane</keyword>
<reference evidence="2 3" key="1">
    <citation type="submission" date="2016-10" db="EMBL/GenBank/DDBJ databases">
        <title>Arsenicibacter rosenii gen. nov., sp. nov., an efficient arsenic-methylating bacterium isolated from an arsenic-contaminated paddy soil.</title>
        <authorList>
            <person name="Huang K."/>
        </authorList>
    </citation>
    <scope>NUCLEOTIDE SEQUENCE [LARGE SCALE GENOMIC DNA]</scope>
    <source>
        <strain evidence="2 3">SM-1</strain>
    </source>
</reference>
<keyword evidence="1" id="KW-1133">Transmembrane helix</keyword>
<keyword evidence="3" id="KW-1185">Reference proteome</keyword>
<proteinExistence type="predicted"/>
<evidence type="ECO:0000256" key="1">
    <source>
        <dbReference type="SAM" id="Phobius"/>
    </source>
</evidence>
<evidence type="ECO:0000313" key="3">
    <source>
        <dbReference type="Proteomes" id="UP000181790"/>
    </source>
</evidence>
<protein>
    <submittedName>
        <fullName evidence="2">Uncharacterized protein</fullName>
    </submittedName>
</protein>
<dbReference type="AlphaFoldDB" id="A0A1S2VHE2"/>
<organism evidence="2 3">
    <name type="scientific">Arsenicibacter rosenii</name>
    <dbReference type="NCBI Taxonomy" id="1750698"/>
    <lineage>
        <taxon>Bacteria</taxon>
        <taxon>Pseudomonadati</taxon>
        <taxon>Bacteroidota</taxon>
        <taxon>Cytophagia</taxon>
        <taxon>Cytophagales</taxon>
        <taxon>Spirosomataceae</taxon>
        <taxon>Arsenicibacter</taxon>
    </lineage>
</organism>
<feature type="transmembrane region" description="Helical" evidence="1">
    <location>
        <begin position="6"/>
        <end position="27"/>
    </location>
</feature>
<accession>A0A1S2VHE2</accession>
<gene>
    <name evidence="2" type="ORF">BLX24_16660</name>
</gene>
<sequence>MNRNKRIFITVFIAFLLVVILITIDMARRTTAPWNKRKQLERALPGGALPGQSGRDTNAVIDGTAIDTTGLDTVNTK</sequence>
<evidence type="ECO:0000313" key="2">
    <source>
        <dbReference type="EMBL" id="OIN58149.1"/>
    </source>
</evidence>
<keyword evidence="1" id="KW-0472">Membrane</keyword>
<name>A0A1S2VHE2_9BACT</name>